<dbReference type="EMBL" id="FOXA01000002">
    <property type="protein sequence ID" value="SFP05454.1"/>
    <property type="molecule type" value="Genomic_DNA"/>
</dbReference>
<dbReference type="PANTHER" id="PTHR35561">
    <property type="entry name" value="RNA 2',3'-CYCLIC PHOSPHODIESTERASE"/>
    <property type="match status" value="1"/>
</dbReference>
<dbReference type="GO" id="GO:0004113">
    <property type="term" value="F:2',3'-cyclic-nucleotide 3'-phosphodiesterase activity"/>
    <property type="evidence" value="ECO:0007669"/>
    <property type="project" value="InterPro"/>
</dbReference>
<dbReference type="InterPro" id="IPR004175">
    <property type="entry name" value="RNA_CPDase"/>
</dbReference>
<dbReference type="OrthoDB" id="9793819at2"/>
<evidence type="ECO:0000313" key="4">
    <source>
        <dbReference type="Proteomes" id="UP000199356"/>
    </source>
</evidence>
<accession>A0A1I5M799</accession>
<feature type="active site" description="Proton acceptor" evidence="2">
    <location>
        <position position="120"/>
    </location>
</feature>
<dbReference type="GO" id="GO:0016874">
    <property type="term" value="F:ligase activity"/>
    <property type="evidence" value="ECO:0007669"/>
    <property type="project" value="UniProtKB-KW"/>
</dbReference>
<reference evidence="3 4" key="1">
    <citation type="submission" date="2016-10" db="EMBL/GenBank/DDBJ databases">
        <authorList>
            <person name="de Groot N.N."/>
        </authorList>
    </citation>
    <scope>NUCLEOTIDE SEQUENCE [LARGE SCALE GENOMIC DNA]</scope>
    <source>
        <strain evidence="3 4">DSM 19547</strain>
    </source>
</reference>
<protein>
    <recommendedName>
        <fullName evidence="2">RNA 2',3'-cyclic phosphodiesterase</fullName>
        <shortName evidence="2">RNA 2',3'-CPDase</shortName>
        <ecNumber evidence="2">3.1.4.58</ecNumber>
    </recommendedName>
</protein>
<comment type="catalytic activity">
    <reaction evidence="2">
        <text>a 3'-end 2',3'-cyclophospho-ribonucleotide-RNA + H2O = a 3'-end 2'-phospho-ribonucleotide-RNA + H(+)</text>
        <dbReference type="Rhea" id="RHEA:11828"/>
        <dbReference type="Rhea" id="RHEA-COMP:10464"/>
        <dbReference type="Rhea" id="RHEA-COMP:17353"/>
        <dbReference type="ChEBI" id="CHEBI:15377"/>
        <dbReference type="ChEBI" id="CHEBI:15378"/>
        <dbReference type="ChEBI" id="CHEBI:83064"/>
        <dbReference type="ChEBI" id="CHEBI:173113"/>
        <dbReference type="EC" id="3.1.4.58"/>
    </reaction>
</comment>
<comment type="similarity">
    <text evidence="2">Belongs to the 2H phosphoesterase superfamily. ThpR family.</text>
</comment>
<keyword evidence="3" id="KW-0436">Ligase</keyword>
<dbReference type="GO" id="GO:0008664">
    <property type="term" value="F:RNA 2',3'-cyclic 3'-phosphodiesterase activity"/>
    <property type="evidence" value="ECO:0007669"/>
    <property type="project" value="UniProtKB-EC"/>
</dbReference>
<evidence type="ECO:0000313" key="3">
    <source>
        <dbReference type="EMBL" id="SFP05454.1"/>
    </source>
</evidence>
<name>A0A1I5M799_9RHOB</name>
<dbReference type="AlphaFoldDB" id="A0A1I5M799"/>
<dbReference type="NCBIfam" id="TIGR02258">
    <property type="entry name" value="2_5_ligase"/>
    <property type="match status" value="1"/>
</dbReference>
<evidence type="ECO:0000256" key="2">
    <source>
        <dbReference type="HAMAP-Rule" id="MF_01940"/>
    </source>
</evidence>
<dbReference type="EC" id="3.1.4.58" evidence="2"/>
<sequence>MIRAFIALPLPGETREALAMLQHMLPLSRRVPPENMHLTLAFLGDLDDETLEAVHDGLQAIAAPPIELKLAGVGTFGGDKPRSVHAQVAPGPELDALQAKVARAARSGGAQVASRSFVPHVTLSRERPRGPDLMRLEQGGAALSGWRAPPVRVEEFCLYRSDLGGGPARYTPLACYPLTG</sequence>
<dbReference type="PANTHER" id="PTHR35561:SF1">
    <property type="entry name" value="RNA 2',3'-CYCLIC PHOSPHODIESTERASE"/>
    <property type="match status" value="1"/>
</dbReference>
<keyword evidence="4" id="KW-1185">Reference proteome</keyword>
<dbReference type="Gene3D" id="3.90.1140.10">
    <property type="entry name" value="Cyclic phosphodiesterase"/>
    <property type="match status" value="1"/>
</dbReference>
<feature type="short sequence motif" description="HXTX 1" evidence="2">
    <location>
        <begin position="37"/>
        <end position="40"/>
    </location>
</feature>
<comment type="function">
    <text evidence="2">Hydrolyzes RNA 2',3'-cyclic phosphodiester to an RNA 2'-phosphomonoester.</text>
</comment>
<dbReference type="Proteomes" id="UP000199356">
    <property type="component" value="Unassembled WGS sequence"/>
</dbReference>
<evidence type="ECO:0000256" key="1">
    <source>
        <dbReference type="ARBA" id="ARBA00022801"/>
    </source>
</evidence>
<dbReference type="SUPFAM" id="SSF55144">
    <property type="entry name" value="LigT-like"/>
    <property type="match status" value="1"/>
</dbReference>
<dbReference type="RefSeq" id="WP_093418166.1">
    <property type="nucleotide sequence ID" value="NZ_FOXA01000002.1"/>
</dbReference>
<proteinExistence type="inferred from homology"/>
<dbReference type="HAMAP" id="MF_01940">
    <property type="entry name" value="RNA_CPDase"/>
    <property type="match status" value="1"/>
</dbReference>
<dbReference type="InterPro" id="IPR009097">
    <property type="entry name" value="Cyclic_Pdiesterase"/>
</dbReference>
<keyword evidence="1 2" id="KW-0378">Hydrolase</keyword>
<feature type="short sequence motif" description="HXTX 2" evidence="2">
    <location>
        <begin position="120"/>
        <end position="123"/>
    </location>
</feature>
<feature type="active site" description="Proton donor" evidence="2">
    <location>
        <position position="37"/>
    </location>
</feature>
<organism evidence="3 4">
    <name type="scientific">Tranquillimonas alkanivorans</name>
    <dbReference type="NCBI Taxonomy" id="441119"/>
    <lineage>
        <taxon>Bacteria</taxon>
        <taxon>Pseudomonadati</taxon>
        <taxon>Pseudomonadota</taxon>
        <taxon>Alphaproteobacteria</taxon>
        <taxon>Rhodobacterales</taxon>
        <taxon>Roseobacteraceae</taxon>
        <taxon>Tranquillimonas</taxon>
    </lineage>
</organism>
<dbReference type="Pfam" id="PF13563">
    <property type="entry name" value="2_5_RNA_ligase2"/>
    <property type="match status" value="1"/>
</dbReference>
<gene>
    <name evidence="3" type="ORF">SAMN04488047_102133</name>
</gene>
<dbReference type="STRING" id="441119.SAMN04488047_102133"/>